<dbReference type="PANTHER" id="PTHR11630:SF26">
    <property type="entry name" value="DNA REPLICATION LICENSING FACTOR MCM7"/>
    <property type="match status" value="1"/>
</dbReference>
<comment type="catalytic activity">
    <reaction evidence="11">
        <text>ATP + H2O = ADP + phosphate + H(+)</text>
        <dbReference type="Rhea" id="RHEA:13065"/>
        <dbReference type="ChEBI" id="CHEBI:15377"/>
        <dbReference type="ChEBI" id="CHEBI:15378"/>
        <dbReference type="ChEBI" id="CHEBI:30616"/>
        <dbReference type="ChEBI" id="CHEBI:43474"/>
        <dbReference type="ChEBI" id="CHEBI:456216"/>
        <dbReference type="EC" id="3.6.4.12"/>
    </reaction>
</comment>
<evidence type="ECO:0000256" key="10">
    <source>
        <dbReference type="RuleBase" id="RU004070"/>
    </source>
</evidence>
<name>A0A2A2K881_9BILA</name>
<organism evidence="13 14">
    <name type="scientific">Diploscapter pachys</name>
    <dbReference type="NCBI Taxonomy" id="2018661"/>
    <lineage>
        <taxon>Eukaryota</taxon>
        <taxon>Metazoa</taxon>
        <taxon>Ecdysozoa</taxon>
        <taxon>Nematoda</taxon>
        <taxon>Chromadorea</taxon>
        <taxon>Rhabditida</taxon>
        <taxon>Rhabditina</taxon>
        <taxon>Rhabditomorpha</taxon>
        <taxon>Rhabditoidea</taxon>
        <taxon>Rhabditidae</taxon>
        <taxon>Diploscapter</taxon>
    </lineage>
</organism>
<keyword evidence="2 11" id="KW-0235">DNA replication</keyword>
<comment type="caution">
    <text evidence="13">The sequence shown here is derived from an EMBL/GenBank/DDBJ whole genome shotgun (WGS) entry which is preliminary data.</text>
</comment>
<dbReference type="GO" id="GO:0006271">
    <property type="term" value="P:DNA strand elongation involved in DNA replication"/>
    <property type="evidence" value="ECO:0007669"/>
    <property type="project" value="TreeGrafter"/>
</dbReference>
<keyword evidence="8 11" id="KW-0539">Nucleus</keyword>
<reference evidence="13 14" key="1">
    <citation type="journal article" date="2017" name="Curr. Biol.">
        <title>Genome architecture and evolution of a unichromosomal asexual nematode.</title>
        <authorList>
            <person name="Fradin H."/>
            <person name="Zegar C."/>
            <person name="Gutwein M."/>
            <person name="Lucas J."/>
            <person name="Kovtun M."/>
            <person name="Corcoran D."/>
            <person name="Baugh L.R."/>
            <person name="Kiontke K."/>
            <person name="Gunsalus K."/>
            <person name="Fitch D.H."/>
            <person name="Piano F."/>
        </authorList>
    </citation>
    <scope>NUCLEOTIDE SEQUENCE [LARGE SCALE GENOMIC DNA]</scope>
    <source>
        <strain evidence="13">PF1309</strain>
    </source>
</reference>
<dbReference type="GO" id="GO:0005634">
    <property type="term" value="C:nucleus"/>
    <property type="evidence" value="ECO:0007669"/>
    <property type="project" value="UniProtKB-SubCell"/>
</dbReference>
<dbReference type="STRING" id="2018661.A0A2A2K881"/>
<evidence type="ECO:0000256" key="6">
    <source>
        <dbReference type="ARBA" id="ARBA00022840"/>
    </source>
</evidence>
<dbReference type="GO" id="GO:0016887">
    <property type="term" value="F:ATP hydrolysis activity"/>
    <property type="evidence" value="ECO:0007669"/>
    <property type="project" value="RHEA"/>
</dbReference>
<sequence length="667" mass="74593">MGKTNFQGNPTCINDIIEAWMDPAAKKHTTDFEKEKQLIREFFENYYVESENGTKVFKYREQIVKLAEREEVVLNLNLSDLASYEPGLEQAVHENAARYQNLFIEVAQSMIEEYLGDRQPPVRDALDAFIFQRVYMDRTTREANAGNTAATEDVRKKYPPQLLRRFEVSIKSQDTDKILSVRQINAHYVGKLVTVGGIVIRATEVRPMASVITYACDTCGAEAYQPVSGPSFTPAVNCPSKDCIESRANGRLHMQIRGSKFVKFQEIKIQETSDQVPVGSIPRTVTINVYGESTRKCQPGDLVRVTGVLIPMLKSGFRQAGGGLVTDTYIEAFYVENTLNGEEGLLNLEEELTDEEIERISQGNFYEQLAYSIAPEIYGHTDVKKSLLLALIGGVDKNAEGMKIRGVAKSQLLSYVDRLAPRSQYTTGRGSSGVGLTAAVVKDSLTGEMTLEGGALVLADKGVCCIDEFDKMVDSDRTAIHEVMEQQTISIAKAGIMTTLNARVAIVAAANPAFGRYNPKKSIEQNIDLPAALLSRFDMLWLIQDKVDRDSDRRLAEHITYVHQHGQQPDKDGLDVLPMALVRKYIAICKRKNPVVDQKLRERLVELYVEMRKSARDNDSSTFTSPRMLLSVISRQAPVDAAFSVLREIYQNQSDNEPINMQTAVQR</sequence>
<proteinExistence type="inferred from homology"/>
<dbReference type="InterPro" id="IPR008050">
    <property type="entry name" value="MCM7"/>
</dbReference>
<evidence type="ECO:0000256" key="4">
    <source>
        <dbReference type="ARBA" id="ARBA00022801"/>
    </source>
</evidence>
<dbReference type="GO" id="GO:0042555">
    <property type="term" value="C:MCM complex"/>
    <property type="evidence" value="ECO:0007669"/>
    <property type="project" value="InterPro"/>
</dbReference>
<evidence type="ECO:0000256" key="11">
    <source>
        <dbReference type="RuleBase" id="RU365012"/>
    </source>
</evidence>
<dbReference type="GO" id="GO:0005524">
    <property type="term" value="F:ATP binding"/>
    <property type="evidence" value="ECO:0007669"/>
    <property type="project" value="UniProtKB-KW"/>
</dbReference>
<comment type="function">
    <text evidence="11">Acts as component of the MCM2-7 complex (MCM complex) which is the replicative helicase essential for 'once per cell cycle' DNA replication initiation and elongation in eukaryotic cells. The active ATPase sites in the MCM2-7 ring are formed through the interaction surfaces of two neighboring subunits such that a critical structure of a conserved arginine finger motif is provided in trans relative to the ATP-binding site of the Walker A box of the adjacent subunit. The six ATPase active sites, however, are likely to contribute differentially to the complex helicase activity.</text>
</comment>
<evidence type="ECO:0000256" key="8">
    <source>
        <dbReference type="ARBA" id="ARBA00023242"/>
    </source>
</evidence>
<evidence type="ECO:0000256" key="9">
    <source>
        <dbReference type="ARBA" id="ARBA00023306"/>
    </source>
</evidence>
<dbReference type="Pfam" id="PF17855">
    <property type="entry name" value="MCM_lid"/>
    <property type="match status" value="1"/>
</dbReference>
<dbReference type="Gene3D" id="2.40.50.140">
    <property type="entry name" value="Nucleic acid-binding proteins"/>
    <property type="match status" value="1"/>
</dbReference>
<feature type="domain" description="MCM C-terminal AAA(+) ATPase" evidence="12">
    <location>
        <begin position="365"/>
        <end position="559"/>
    </location>
</feature>
<keyword evidence="7 10" id="KW-0238">DNA-binding</keyword>
<dbReference type="Pfam" id="PF00493">
    <property type="entry name" value="MCM"/>
    <property type="match status" value="1"/>
</dbReference>
<evidence type="ECO:0000313" key="14">
    <source>
        <dbReference type="Proteomes" id="UP000218231"/>
    </source>
</evidence>
<dbReference type="PRINTS" id="PR01663">
    <property type="entry name" value="MCMPROTEIN7"/>
</dbReference>
<dbReference type="PROSITE" id="PS00847">
    <property type="entry name" value="MCM_1"/>
    <property type="match status" value="1"/>
</dbReference>
<dbReference type="InterPro" id="IPR001208">
    <property type="entry name" value="MCM_dom"/>
</dbReference>
<dbReference type="InterPro" id="IPR031327">
    <property type="entry name" value="MCM"/>
</dbReference>
<keyword evidence="14" id="KW-1185">Reference proteome</keyword>
<keyword evidence="6 10" id="KW-0067">ATP-binding</keyword>
<dbReference type="GO" id="GO:0017116">
    <property type="term" value="F:single-stranded DNA helicase activity"/>
    <property type="evidence" value="ECO:0007669"/>
    <property type="project" value="TreeGrafter"/>
</dbReference>
<dbReference type="EC" id="3.6.4.12" evidence="11"/>
<comment type="subcellular location">
    <subcellularLocation>
        <location evidence="1 11">Nucleus</location>
    </subcellularLocation>
</comment>
<dbReference type="SUPFAM" id="SSF52540">
    <property type="entry name" value="P-loop containing nucleoside triphosphate hydrolases"/>
    <property type="match status" value="1"/>
</dbReference>
<dbReference type="PRINTS" id="PR01657">
    <property type="entry name" value="MCMFAMILY"/>
</dbReference>
<dbReference type="AlphaFoldDB" id="A0A2A2K881"/>
<dbReference type="SMART" id="SM00350">
    <property type="entry name" value="MCM"/>
    <property type="match status" value="1"/>
</dbReference>
<dbReference type="Pfam" id="PF14551">
    <property type="entry name" value="MCM_N"/>
    <property type="match status" value="1"/>
</dbReference>
<dbReference type="Gene3D" id="3.30.1640.10">
    <property type="entry name" value="mini-chromosome maintenance (MCM) complex, chain A, domain 1"/>
    <property type="match status" value="1"/>
</dbReference>
<dbReference type="PROSITE" id="PS50051">
    <property type="entry name" value="MCM_2"/>
    <property type="match status" value="1"/>
</dbReference>
<accession>A0A2A2K881</accession>
<dbReference type="InterPro" id="IPR018525">
    <property type="entry name" value="MCM_CS"/>
</dbReference>
<evidence type="ECO:0000256" key="1">
    <source>
        <dbReference type="ARBA" id="ARBA00004123"/>
    </source>
</evidence>
<evidence type="ECO:0000313" key="13">
    <source>
        <dbReference type="EMBL" id="PAV70083.1"/>
    </source>
</evidence>
<evidence type="ECO:0000256" key="7">
    <source>
        <dbReference type="ARBA" id="ARBA00023125"/>
    </source>
</evidence>
<dbReference type="GO" id="GO:0006270">
    <property type="term" value="P:DNA replication initiation"/>
    <property type="evidence" value="ECO:0007669"/>
    <property type="project" value="InterPro"/>
</dbReference>
<dbReference type="InterPro" id="IPR027417">
    <property type="entry name" value="P-loop_NTPase"/>
</dbReference>
<dbReference type="GO" id="GO:0003697">
    <property type="term" value="F:single-stranded DNA binding"/>
    <property type="evidence" value="ECO:0007669"/>
    <property type="project" value="TreeGrafter"/>
</dbReference>
<dbReference type="Proteomes" id="UP000218231">
    <property type="component" value="Unassembled WGS sequence"/>
</dbReference>
<keyword evidence="5 11" id="KW-0347">Helicase</keyword>
<evidence type="ECO:0000256" key="2">
    <source>
        <dbReference type="ARBA" id="ARBA00022705"/>
    </source>
</evidence>
<dbReference type="Pfam" id="PF17207">
    <property type="entry name" value="MCM_OB"/>
    <property type="match status" value="1"/>
</dbReference>
<dbReference type="SUPFAM" id="SSF50249">
    <property type="entry name" value="Nucleic acid-binding proteins"/>
    <property type="match status" value="1"/>
</dbReference>
<protein>
    <recommendedName>
        <fullName evidence="11">DNA replication licensing factor MCM7</fullName>
        <ecNumber evidence="11">3.6.4.12</ecNumber>
    </recommendedName>
</protein>
<dbReference type="PANTHER" id="PTHR11630">
    <property type="entry name" value="DNA REPLICATION LICENSING FACTOR MCM FAMILY MEMBER"/>
    <property type="match status" value="1"/>
</dbReference>
<evidence type="ECO:0000259" key="12">
    <source>
        <dbReference type="PROSITE" id="PS50051"/>
    </source>
</evidence>
<dbReference type="InterPro" id="IPR033762">
    <property type="entry name" value="MCM_OB"/>
</dbReference>
<keyword evidence="3 10" id="KW-0547">Nucleotide-binding</keyword>
<gene>
    <name evidence="11" type="primary">MCM7</name>
    <name evidence="13" type="ORF">WR25_09664</name>
</gene>
<dbReference type="InterPro" id="IPR027925">
    <property type="entry name" value="MCM_N"/>
</dbReference>
<comment type="similarity">
    <text evidence="10">Belongs to the MCM family.</text>
</comment>
<dbReference type="GO" id="GO:0000727">
    <property type="term" value="P:double-strand break repair via break-induced replication"/>
    <property type="evidence" value="ECO:0007669"/>
    <property type="project" value="TreeGrafter"/>
</dbReference>
<evidence type="ECO:0000256" key="3">
    <source>
        <dbReference type="ARBA" id="ARBA00022741"/>
    </source>
</evidence>
<keyword evidence="9 11" id="KW-0131">Cell cycle</keyword>
<dbReference type="InterPro" id="IPR012340">
    <property type="entry name" value="NA-bd_OB-fold"/>
</dbReference>
<dbReference type="OrthoDB" id="3207464at2759"/>
<dbReference type="EMBL" id="LIAE01009358">
    <property type="protein sequence ID" value="PAV70083.1"/>
    <property type="molecule type" value="Genomic_DNA"/>
</dbReference>
<keyword evidence="4 11" id="KW-0378">Hydrolase</keyword>
<evidence type="ECO:0000256" key="5">
    <source>
        <dbReference type="ARBA" id="ARBA00022806"/>
    </source>
</evidence>
<dbReference type="InterPro" id="IPR041562">
    <property type="entry name" value="MCM_lid"/>
</dbReference>
<dbReference type="Gene3D" id="3.40.50.300">
    <property type="entry name" value="P-loop containing nucleotide triphosphate hydrolases"/>
    <property type="match status" value="1"/>
</dbReference>